<dbReference type="InParanoid" id="A0A132B7S1"/>
<dbReference type="KEGG" id="psco:LY89DRAFT_676831"/>
<feature type="region of interest" description="Disordered" evidence="1">
    <location>
        <begin position="439"/>
        <end position="461"/>
    </location>
</feature>
<feature type="compositionally biased region" description="Basic and acidic residues" evidence="1">
    <location>
        <begin position="491"/>
        <end position="502"/>
    </location>
</feature>
<organism evidence="2 3">
    <name type="scientific">Mollisia scopiformis</name>
    <name type="common">Conifer needle endophyte fungus</name>
    <name type="synonym">Phialocephala scopiformis</name>
    <dbReference type="NCBI Taxonomy" id="149040"/>
    <lineage>
        <taxon>Eukaryota</taxon>
        <taxon>Fungi</taxon>
        <taxon>Dikarya</taxon>
        <taxon>Ascomycota</taxon>
        <taxon>Pezizomycotina</taxon>
        <taxon>Leotiomycetes</taxon>
        <taxon>Helotiales</taxon>
        <taxon>Mollisiaceae</taxon>
        <taxon>Mollisia</taxon>
    </lineage>
</organism>
<keyword evidence="3" id="KW-1185">Reference proteome</keyword>
<evidence type="ECO:0000313" key="3">
    <source>
        <dbReference type="Proteomes" id="UP000070700"/>
    </source>
</evidence>
<dbReference type="GeneID" id="28823358"/>
<gene>
    <name evidence="2" type="ORF">LY89DRAFT_676831</name>
</gene>
<feature type="compositionally biased region" description="Polar residues" evidence="1">
    <location>
        <begin position="439"/>
        <end position="449"/>
    </location>
</feature>
<dbReference type="RefSeq" id="XP_018062766.1">
    <property type="nucleotide sequence ID" value="XM_018213632.1"/>
</dbReference>
<sequence length="653" mass="72779">MSTTPYSAEEMEAIRICQRSGLSRIVPENEVYKGGEEGTRWWVKLQMFDPVTLPEDFTQIPKRCFLSDRVVGYLWANPGSIGVELRHRYWPGDFARAGRLNTFKEVRAHVGLPAVTTEGEIVAVRKGTSSKYSLLRGSMELDELNRPPYNLSGPPLHYIPYSYQELNGAQNRVNHSLVLSIFQDIAAPKTFANGTINLKRKIRCERPTEELASPDASLSTGSRALRSARRLTQRLNAIQEQIESSIGVVETPPVLHGTRIPSIPSPGVAEQSPARYESTNKFQSSHSPSNYQQGGTRISVGLDSHRPSSARHESAPPDNRSEHSDEEVGPSFNPQRRSMSHNSRDPPSMLTYKPLYVTQDANSWSTSTLKEFLKTEYGVSQQGGCLFGANKISGRDFIQLQEEAIRNLVFFIPGDLEAVLQAHRSLSIGRTQRIVDNLQVRSSGATSDDTSPKVPLDREQDEERWLKRTEREFMQQMQVKPQGNEVLQTEEDSRSVKDDHSPFRANDTPLSVYEQTNGEESDIYGASPIQKHKRAAEIVSNTPPVPSTLGDDDYDDNRSSSNAPSSPAPGIEETPSPRHDLDSALTPSGSPASPSPALIARAPFADILVESPFSQNELKRPASPFLIKSQHPRSLSLESQWTTQDSNKKRRRR</sequence>
<feature type="compositionally biased region" description="Polar residues" evidence="1">
    <location>
        <begin position="476"/>
        <end position="487"/>
    </location>
</feature>
<feature type="compositionally biased region" description="Low complexity" evidence="1">
    <location>
        <begin position="559"/>
        <end position="569"/>
    </location>
</feature>
<reference evidence="2 3" key="1">
    <citation type="submission" date="2015-10" db="EMBL/GenBank/DDBJ databases">
        <title>Full genome of DAOMC 229536 Phialocephala scopiformis, a fungal endophyte of spruce producing the potent anti-insectan compound rugulosin.</title>
        <authorList>
            <consortium name="DOE Joint Genome Institute"/>
            <person name="Walker A.K."/>
            <person name="Frasz S.L."/>
            <person name="Seifert K.A."/>
            <person name="Miller J.D."/>
            <person name="Mondo S.J."/>
            <person name="Labutti K."/>
            <person name="Lipzen A."/>
            <person name="Dockter R."/>
            <person name="Kennedy M."/>
            <person name="Grigoriev I.V."/>
            <person name="Spatafora J.W."/>
        </authorList>
    </citation>
    <scope>NUCLEOTIDE SEQUENCE [LARGE SCALE GENOMIC DNA]</scope>
    <source>
        <strain evidence="2 3">CBS 120377</strain>
    </source>
</reference>
<feature type="compositionally biased region" description="Low complexity" evidence="1">
    <location>
        <begin position="583"/>
        <end position="597"/>
    </location>
</feature>
<evidence type="ECO:0008006" key="4">
    <source>
        <dbReference type="Google" id="ProtNLM"/>
    </source>
</evidence>
<dbReference type="EMBL" id="KQ947435">
    <property type="protein sequence ID" value="KUJ08411.1"/>
    <property type="molecule type" value="Genomic_DNA"/>
</dbReference>
<evidence type="ECO:0000256" key="1">
    <source>
        <dbReference type="SAM" id="MobiDB-lite"/>
    </source>
</evidence>
<evidence type="ECO:0000313" key="2">
    <source>
        <dbReference type="EMBL" id="KUJ08411.1"/>
    </source>
</evidence>
<dbReference type="Proteomes" id="UP000070700">
    <property type="component" value="Unassembled WGS sequence"/>
</dbReference>
<feature type="region of interest" description="Disordered" evidence="1">
    <location>
        <begin position="622"/>
        <end position="653"/>
    </location>
</feature>
<name>A0A132B7S1_MOLSC</name>
<feature type="compositionally biased region" description="Polar residues" evidence="1">
    <location>
        <begin position="632"/>
        <end position="645"/>
    </location>
</feature>
<feature type="compositionally biased region" description="Basic and acidic residues" evidence="1">
    <location>
        <begin position="303"/>
        <end position="323"/>
    </location>
</feature>
<feature type="region of interest" description="Disordered" evidence="1">
    <location>
        <begin position="254"/>
        <end position="347"/>
    </location>
</feature>
<feature type="region of interest" description="Disordered" evidence="1">
    <location>
        <begin position="476"/>
        <end position="512"/>
    </location>
</feature>
<protein>
    <recommendedName>
        <fullName evidence="4">SAM domain-containing protein</fullName>
    </recommendedName>
</protein>
<proteinExistence type="predicted"/>
<dbReference type="AlphaFoldDB" id="A0A132B7S1"/>
<feature type="compositionally biased region" description="Polar residues" evidence="1">
    <location>
        <begin position="277"/>
        <end position="296"/>
    </location>
</feature>
<accession>A0A132B7S1</accession>
<feature type="region of interest" description="Disordered" evidence="1">
    <location>
        <begin position="534"/>
        <end position="597"/>
    </location>
</feature>
<feature type="compositionally biased region" description="Polar residues" evidence="1">
    <location>
        <begin position="332"/>
        <end position="341"/>
    </location>
</feature>